<dbReference type="InterPro" id="IPR036291">
    <property type="entry name" value="NAD(P)-bd_dom_sf"/>
</dbReference>
<dbReference type="SUPFAM" id="SSF51735">
    <property type="entry name" value="NAD(P)-binding Rossmann-fold domains"/>
    <property type="match status" value="1"/>
</dbReference>
<gene>
    <name evidence="6" type="ORF">GP486_007237</name>
</gene>
<dbReference type="PRINTS" id="PR00081">
    <property type="entry name" value="GDHRDH"/>
</dbReference>
<evidence type="ECO:0000256" key="4">
    <source>
        <dbReference type="RuleBase" id="RU000363"/>
    </source>
</evidence>
<dbReference type="PANTHER" id="PTHR24320:SF282">
    <property type="entry name" value="WW DOMAIN-CONTAINING OXIDOREDUCTASE"/>
    <property type="match status" value="1"/>
</dbReference>
<organism evidence="6 7">
    <name type="scientific">Trichoglossum hirsutum</name>
    <dbReference type="NCBI Taxonomy" id="265104"/>
    <lineage>
        <taxon>Eukaryota</taxon>
        <taxon>Fungi</taxon>
        <taxon>Dikarya</taxon>
        <taxon>Ascomycota</taxon>
        <taxon>Pezizomycotina</taxon>
        <taxon>Geoglossomycetes</taxon>
        <taxon>Geoglossales</taxon>
        <taxon>Geoglossaceae</taxon>
        <taxon>Trichoglossum</taxon>
    </lineage>
</organism>
<accession>A0A9P8L7N1</accession>
<evidence type="ECO:0000313" key="6">
    <source>
        <dbReference type="EMBL" id="KAH0551547.1"/>
    </source>
</evidence>
<sequence>MSRRRRVTESVDPSEQHSKADTNPLSRTETALSPFKNALVNGGVPPSEAITAVAPYLNIFGKTFIPETDIPDLTGKVILVTGGNTGIGKETVLQLAKHSPSCIYLAARNATKAEAAIREIKGIVSDARVEYLELDLSSCASVKRAAGEFLRKERRLDILINNAGVMGLPATETPEGYDIQFGTNHIGHHLLTKLLIPTLLETAEQPDSKPKGVRVVNVSSSAHAVAPPGGIVFDNINLERANALTRYGQSKLANILDTRELARRYPGITSVAVHPGVILTHLYDAICGWGPVFRYGVALFGRLFMQNVVQGALNQLWAATSDEVENGSYYHPVGSKSMGNAYARDEELARKLWDWTEAELNKHGY</sequence>
<dbReference type="GO" id="GO:0016491">
    <property type="term" value="F:oxidoreductase activity"/>
    <property type="evidence" value="ECO:0007669"/>
    <property type="project" value="UniProtKB-KW"/>
</dbReference>
<reference evidence="6" key="1">
    <citation type="submission" date="2021-03" db="EMBL/GenBank/DDBJ databases">
        <title>Comparative genomics and phylogenomic investigation of the class Geoglossomycetes provide insights into ecological specialization and systematics.</title>
        <authorList>
            <person name="Melie T."/>
            <person name="Pirro S."/>
            <person name="Miller A.N."/>
            <person name="Quandt A."/>
        </authorList>
    </citation>
    <scope>NUCLEOTIDE SEQUENCE</scope>
    <source>
        <strain evidence="6">CAQ_001_2017</strain>
    </source>
</reference>
<keyword evidence="3" id="KW-0560">Oxidoreductase</keyword>
<dbReference type="CDD" id="cd05327">
    <property type="entry name" value="retinol-DH_like_SDR_c_like"/>
    <property type="match status" value="1"/>
</dbReference>
<evidence type="ECO:0000313" key="7">
    <source>
        <dbReference type="Proteomes" id="UP000750711"/>
    </source>
</evidence>
<dbReference type="Pfam" id="PF00106">
    <property type="entry name" value="adh_short"/>
    <property type="match status" value="1"/>
</dbReference>
<keyword evidence="7" id="KW-1185">Reference proteome</keyword>
<dbReference type="PRINTS" id="PR00080">
    <property type="entry name" value="SDRFAMILY"/>
</dbReference>
<keyword evidence="2" id="KW-0521">NADP</keyword>
<dbReference type="Proteomes" id="UP000750711">
    <property type="component" value="Unassembled WGS sequence"/>
</dbReference>
<comment type="caution">
    <text evidence="6">The sequence shown here is derived from an EMBL/GenBank/DDBJ whole genome shotgun (WGS) entry which is preliminary data.</text>
</comment>
<evidence type="ECO:0000256" key="1">
    <source>
        <dbReference type="ARBA" id="ARBA00006484"/>
    </source>
</evidence>
<dbReference type="PANTHER" id="PTHR24320">
    <property type="entry name" value="RETINOL DEHYDROGENASE"/>
    <property type="match status" value="1"/>
</dbReference>
<evidence type="ECO:0000256" key="3">
    <source>
        <dbReference type="ARBA" id="ARBA00023002"/>
    </source>
</evidence>
<evidence type="ECO:0000256" key="2">
    <source>
        <dbReference type="ARBA" id="ARBA00022857"/>
    </source>
</evidence>
<dbReference type="Gene3D" id="3.40.50.720">
    <property type="entry name" value="NAD(P)-binding Rossmann-like Domain"/>
    <property type="match status" value="1"/>
</dbReference>
<dbReference type="EMBL" id="JAGHQM010001940">
    <property type="protein sequence ID" value="KAH0551547.1"/>
    <property type="molecule type" value="Genomic_DNA"/>
</dbReference>
<dbReference type="AlphaFoldDB" id="A0A9P8L7N1"/>
<comment type="similarity">
    <text evidence="1 4">Belongs to the short-chain dehydrogenases/reductases (SDR) family.</text>
</comment>
<name>A0A9P8L7N1_9PEZI</name>
<protein>
    <submittedName>
        <fullName evidence="6">Uncharacterized protein</fullName>
    </submittedName>
</protein>
<dbReference type="InterPro" id="IPR002347">
    <property type="entry name" value="SDR_fam"/>
</dbReference>
<proteinExistence type="inferred from homology"/>
<feature type="region of interest" description="Disordered" evidence="5">
    <location>
        <begin position="1"/>
        <end position="26"/>
    </location>
</feature>
<evidence type="ECO:0000256" key="5">
    <source>
        <dbReference type="SAM" id="MobiDB-lite"/>
    </source>
</evidence>